<dbReference type="InterPro" id="IPR004360">
    <property type="entry name" value="Glyas_Fos-R_dOase_dom"/>
</dbReference>
<dbReference type="InterPro" id="IPR037523">
    <property type="entry name" value="VOC_core"/>
</dbReference>
<keyword evidence="3" id="KW-1185">Reference proteome</keyword>
<evidence type="ECO:0000259" key="1">
    <source>
        <dbReference type="PROSITE" id="PS51819"/>
    </source>
</evidence>
<proteinExistence type="predicted"/>
<accession>A0A2W1JQB6</accession>
<dbReference type="Gene3D" id="3.10.180.10">
    <property type="entry name" value="2,3-Dihydroxybiphenyl 1,2-Dioxygenase, domain 1"/>
    <property type="match status" value="1"/>
</dbReference>
<dbReference type="InterPro" id="IPR029068">
    <property type="entry name" value="Glyas_Bleomycin-R_OHBP_Dase"/>
</dbReference>
<evidence type="ECO:0000313" key="3">
    <source>
        <dbReference type="Proteomes" id="UP000248857"/>
    </source>
</evidence>
<comment type="caution">
    <text evidence="2">The sequence shown here is derived from an EMBL/GenBank/DDBJ whole genome shotgun (WGS) entry which is preliminary data.</text>
</comment>
<dbReference type="SUPFAM" id="SSF54593">
    <property type="entry name" value="Glyoxalase/Bleomycin resistance protein/Dihydroxybiphenyl dioxygenase"/>
    <property type="match status" value="1"/>
</dbReference>
<dbReference type="AlphaFoldDB" id="A0A2W1JQB6"/>
<dbReference type="EMBL" id="PQWO01000001">
    <property type="protein sequence ID" value="PZD75446.1"/>
    <property type="molecule type" value="Genomic_DNA"/>
</dbReference>
<reference evidence="2 3" key="1">
    <citation type="journal article" date="2018" name="Sci. Rep.">
        <title>A novel species of the marine cyanobacterium Acaryochloris with a unique pigment content and lifestyle.</title>
        <authorList>
            <person name="Partensky F."/>
            <person name="Six C."/>
            <person name="Ratin M."/>
            <person name="Garczarek L."/>
            <person name="Vaulot D."/>
            <person name="Probert I."/>
            <person name="Calteau A."/>
            <person name="Gourvil P."/>
            <person name="Marie D."/>
            <person name="Grebert T."/>
            <person name="Bouchier C."/>
            <person name="Le Panse S."/>
            <person name="Gachenot M."/>
            <person name="Rodriguez F."/>
            <person name="Garrido J.L."/>
        </authorList>
    </citation>
    <scope>NUCLEOTIDE SEQUENCE [LARGE SCALE GENOMIC DNA]</scope>
    <source>
        <strain evidence="2 3">RCC1774</strain>
    </source>
</reference>
<organism evidence="2 3">
    <name type="scientific">Acaryochloris thomasi RCC1774</name>
    <dbReference type="NCBI Taxonomy" id="1764569"/>
    <lineage>
        <taxon>Bacteria</taxon>
        <taxon>Bacillati</taxon>
        <taxon>Cyanobacteriota</taxon>
        <taxon>Cyanophyceae</taxon>
        <taxon>Acaryochloridales</taxon>
        <taxon>Acaryochloridaceae</taxon>
        <taxon>Acaryochloris</taxon>
        <taxon>Acaryochloris thomasi</taxon>
    </lineage>
</organism>
<name>A0A2W1JQB6_9CYAN</name>
<gene>
    <name evidence="2" type="ORF">C1752_00142</name>
</gene>
<dbReference type="OrthoDB" id="9798201at2"/>
<dbReference type="Pfam" id="PF00903">
    <property type="entry name" value="Glyoxalase"/>
    <property type="match status" value="1"/>
</dbReference>
<sequence>MINRQMYVLAVQDLQLSSDYYRDVLGFTIREIGDDGWRVFEREGCQIMAGHCPNSTPAAELGDHSYFAYLMVDNAEVYYLEFNDKNVDVIKHLNDEPWGMREFAIRTIDGHRIMIGQEL</sequence>
<dbReference type="PROSITE" id="PS51819">
    <property type="entry name" value="VOC"/>
    <property type="match status" value="1"/>
</dbReference>
<dbReference type="RefSeq" id="WP_110984132.1">
    <property type="nucleotide sequence ID" value="NZ_CAWNWM010000001.1"/>
</dbReference>
<feature type="domain" description="VOC" evidence="1">
    <location>
        <begin position="1"/>
        <end position="118"/>
    </location>
</feature>
<protein>
    <recommendedName>
        <fullName evidence="1">VOC domain-containing protein</fullName>
    </recommendedName>
</protein>
<evidence type="ECO:0000313" key="2">
    <source>
        <dbReference type="EMBL" id="PZD75446.1"/>
    </source>
</evidence>
<dbReference type="Proteomes" id="UP000248857">
    <property type="component" value="Unassembled WGS sequence"/>
</dbReference>